<dbReference type="EMBL" id="JAVCZN010000010">
    <property type="protein sequence ID" value="MDQ1863399.1"/>
    <property type="molecule type" value="Genomic_DNA"/>
</dbReference>
<protein>
    <submittedName>
        <fullName evidence="1">Uncharacterized protein</fullName>
    </submittedName>
</protein>
<comment type="caution">
    <text evidence="1">The sequence shown here is derived from an EMBL/GenBank/DDBJ whole genome shotgun (WGS) entry which is preliminary data.</text>
</comment>
<proteinExistence type="predicted"/>
<evidence type="ECO:0000313" key="1">
    <source>
        <dbReference type="EMBL" id="MDQ1863399.1"/>
    </source>
</evidence>
<name>A0ABU0VPP2_9GAMM</name>
<organism evidence="1 2">
    <name type="scientific">Serratia ureilytica</name>
    <dbReference type="NCBI Taxonomy" id="300181"/>
    <lineage>
        <taxon>Bacteria</taxon>
        <taxon>Pseudomonadati</taxon>
        <taxon>Pseudomonadota</taxon>
        <taxon>Gammaproteobacteria</taxon>
        <taxon>Enterobacterales</taxon>
        <taxon>Yersiniaceae</taxon>
        <taxon>Serratia</taxon>
    </lineage>
</organism>
<accession>A0ABU0VPP2</accession>
<sequence length="276" mass="32416">MSPFKIKNTDYLLRDFYQLTEAAEIIGCDVKDILWFSLKKGIELCMEFYDDELEVSNGLDSDIENAQLLTEIKSLKKDGDGYYVLSESCTLRLHPEQEKYDENGFLTCYIKGFFAINDEYKEHLVKHEGQPDEWPEYFIPSGNSNLDFPVRLFVNYDERENYYLLDTLWITKKQIGFFLREVAEQQKPQKSEKNYQAQSEAQKQKHAVPRVEVLMAIVALYHRDMNLRRESPTAIADYLFLHARDFWPEKGVPPLSYDTIVNLLRKSMRKGGLTFQ</sequence>
<dbReference type="Proteomes" id="UP001177872">
    <property type="component" value="Unassembled WGS sequence"/>
</dbReference>
<evidence type="ECO:0000313" key="2">
    <source>
        <dbReference type="Proteomes" id="UP001177872"/>
    </source>
</evidence>
<keyword evidence="2" id="KW-1185">Reference proteome</keyword>
<reference evidence="1" key="1">
    <citation type="submission" date="2023-07" db="EMBL/GenBank/DDBJ databases">
        <title>In vitro acaricidal activity of Serratia ureilytica strains isolated from Mimosa pudica nodules againts the dust mite Tyrophagus putrescentiae.</title>
        <authorList>
            <person name="Wong-Villareal A."/>
            <person name="Cerqueda-Garcia D."/>
        </authorList>
    </citation>
    <scope>NUCLEOTIDE SEQUENCE</scope>
    <source>
        <strain evidence="1">UTS2</strain>
    </source>
</reference>
<gene>
    <name evidence="1" type="ORF">Q6237_20660</name>
</gene>
<dbReference type="RefSeq" id="WP_089181506.1">
    <property type="nucleotide sequence ID" value="NZ_JAIQCT010000013.1"/>
</dbReference>